<sequence length="151" mass="16738">MHNYINNQNLYPNLITFHTLTIPRVNGLPEGAETTADVPGYLESLLATAMDELYDQIKSFLRNLKPHFVFFDFAHWIPDVALEIGGIKTLCYKIVCPAASAISLIRSPLEMTTFMASTAADLVKPPPGYPSTPFLVFGSCCWLTELPGDRS</sequence>
<name>A0ABS8SY21_DATST</name>
<dbReference type="Proteomes" id="UP000823775">
    <property type="component" value="Unassembled WGS sequence"/>
</dbReference>
<organism evidence="1 2">
    <name type="scientific">Datura stramonium</name>
    <name type="common">Jimsonweed</name>
    <name type="synonym">Common thornapple</name>
    <dbReference type="NCBI Taxonomy" id="4076"/>
    <lineage>
        <taxon>Eukaryota</taxon>
        <taxon>Viridiplantae</taxon>
        <taxon>Streptophyta</taxon>
        <taxon>Embryophyta</taxon>
        <taxon>Tracheophyta</taxon>
        <taxon>Spermatophyta</taxon>
        <taxon>Magnoliopsida</taxon>
        <taxon>eudicotyledons</taxon>
        <taxon>Gunneridae</taxon>
        <taxon>Pentapetalae</taxon>
        <taxon>asterids</taxon>
        <taxon>lamiids</taxon>
        <taxon>Solanales</taxon>
        <taxon>Solanaceae</taxon>
        <taxon>Solanoideae</taxon>
        <taxon>Datureae</taxon>
        <taxon>Datura</taxon>
    </lineage>
</organism>
<accession>A0ABS8SY21</accession>
<dbReference type="SUPFAM" id="SSF53756">
    <property type="entry name" value="UDP-Glycosyltransferase/glycogen phosphorylase"/>
    <property type="match status" value="1"/>
</dbReference>
<gene>
    <name evidence="1" type="primary">UF3GT_6</name>
    <name evidence="1" type="ORF">HAX54_051315</name>
</gene>
<dbReference type="Gene3D" id="3.40.50.2000">
    <property type="entry name" value="Glycogen Phosphorylase B"/>
    <property type="match status" value="1"/>
</dbReference>
<dbReference type="EMBL" id="JACEIK010000911">
    <property type="protein sequence ID" value="MCD7463746.1"/>
    <property type="molecule type" value="Genomic_DNA"/>
</dbReference>
<proteinExistence type="predicted"/>
<keyword evidence="2" id="KW-1185">Reference proteome</keyword>
<protein>
    <submittedName>
        <fullName evidence="1">UDP-glycosyltransferase</fullName>
    </submittedName>
</protein>
<evidence type="ECO:0000313" key="2">
    <source>
        <dbReference type="Proteomes" id="UP000823775"/>
    </source>
</evidence>
<comment type="caution">
    <text evidence="1">The sequence shown here is derived from an EMBL/GenBank/DDBJ whole genome shotgun (WGS) entry which is preliminary data.</text>
</comment>
<reference evidence="1 2" key="1">
    <citation type="journal article" date="2021" name="BMC Genomics">
        <title>Datura genome reveals duplications of psychoactive alkaloid biosynthetic genes and high mutation rate following tissue culture.</title>
        <authorList>
            <person name="Rajewski A."/>
            <person name="Carter-House D."/>
            <person name="Stajich J."/>
            <person name="Litt A."/>
        </authorList>
    </citation>
    <scope>NUCLEOTIDE SEQUENCE [LARGE SCALE GENOMIC DNA]</scope>
    <source>
        <strain evidence="1">AR-01</strain>
    </source>
</reference>
<evidence type="ECO:0000313" key="1">
    <source>
        <dbReference type="EMBL" id="MCD7463746.1"/>
    </source>
</evidence>